<dbReference type="InterPro" id="IPR049326">
    <property type="entry name" value="Rhodopsin_dom_fungi"/>
</dbReference>
<dbReference type="PANTHER" id="PTHR33048:SF155">
    <property type="entry name" value="INTEGRAL MEMBRANE PROTEIN"/>
    <property type="match status" value="1"/>
</dbReference>
<gene>
    <name evidence="9" type="ORF">CkaCkLH20_13223</name>
</gene>
<keyword evidence="4 7" id="KW-0472">Membrane</keyword>
<evidence type="ECO:0000313" key="10">
    <source>
        <dbReference type="Proteomes" id="UP000781932"/>
    </source>
</evidence>
<dbReference type="AlphaFoldDB" id="A0A9P6HV31"/>
<sequence length="396" mass="43887">MSVKGSDAWRADDKGPEILWVCWTMAGLTTAFVSARVWCRRRIGRHFYGDDYCCIISLVLILASCAAATVAISYGYGRHMEVLSYEQKKGAIFWAHIGFAPGIMSFAVPKLALVALLTRLMNPARYHLWFLWGITVLCLLTHIVVPGLHFGRCVPVQSIWDEAVPGVCFDPEITVAYSIYGGVLSAFVDVYLALYPTVVLFRLQMPMKKKIALSLALGVGSIGGAVAIIKTIRLPLLRENDFTYHTSDLQIRTVVEGSTITIASTIPVLQPLIEIILRRNPFSTAKNTTDDSPKFYEDYALQRESRGGSKIELGQRKPKPKHRDDLGLTIMEDDSQENILTGDKRPAPAFMSDKAETTPPQSADGGIVRTDVVCVSFEDRSSQLAEKLVLSKWDIV</sequence>
<protein>
    <submittedName>
        <fullName evidence="9">Integral membrane protein</fullName>
    </submittedName>
</protein>
<dbReference type="Pfam" id="PF20684">
    <property type="entry name" value="Fung_rhodopsin"/>
    <property type="match status" value="1"/>
</dbReference>
<dbReference type="Proteomes" id="UP000781932">
    <property type="component" value="Unassembled WGS sequence"/>
</dbReference>
<dbReference type="EMBL" id="JAATWM020000078">
    <property type="protein sequence ID" value="KAF9869306.1"/>
    <property type="molecule type" value="Genomic_DNA"/>
</dbReference>
<comment type="subcellular location">
    <subcellularLocation>
        <location evidence="1">Membrane</location>
        <topology evidence="1">Multi-pass membrane protein</topology>
    </subcellularLocation>
</comment>
<feature type="transmembrane region" description="Helical" evidence="7">
    <location>
        <begin position="51"/>
        <end position="72"/>
    </location>
</feature>
<evidence type="ECO:0000259" key="8">
    <source>
        <dbReference type="Pfam" id="PF20684"/>
    </source>
</evidence>
<dbReference type="RefSeq" id="XP_038738767.1">
    <property type="nucleotide sequence ID" value="XM_038895933.1"/>
</dbReference>
<feature type="transmembrane region" description="Helical" evidence="7">
    <location>
        <begin position="129"/>
        <end position="150"/>
    </location>
</feature>
<dbReference type="InterPro" id="IPR052337">
    <property type="entry name" value="SAT4-like"/>
</dbReference>
<evidence type="ECO:0000256" key="6">
    <source>
        <dbReference type="SAM" id="MobiDB-lite"/>
    </source>
</evidence>
<feature type="transmembrane region" description="Helical" evidence="7">
    <location>
        <begin position="92"/>
        <end position="117"/>
    </location>
</feature>
<evidence type="ECO:0000313" key="9">
    <source>
        <dbReference type="EMBL" id="KAF9869306.1"/>
    </source>
</evidence>
<comment type="similarity">
    <text evidence="5">Belongs to the SAT4 family.</text>
</comment>
<dbReference type="GO" id="GO:0016020">
    <property type="term" value="C:membrane"/>
    <property type="evidence" value="ECO:0007669"/>
    <property type="project" value="UniProtKB-SubCell"/>
</dbReference>
<organism evidence="9 10">
    <name type="scientific">Colletotrichum karsti</name>
    <dbReference type="NCBI Taxonomy" id="1095194"/>
    <lineage>
        <taxon>Eukaryota</taxon>
        <taxon>Fungi</taxon>
        <taxon>Dikarya</taxon>
        <taxon>Ascomycota</taxon>
        <taxon>Pezizomycotina</taxon>
        <taxon>Sordariomycetes</taxon>
        <taxon>Hypocreomycetidae</taxon>
        <taxon>Glomerellales</taxon>
        <taxon>Glomerellaceae</taxon>
        <taxon>Colletotrichum</taxon>
        <taxon>Colletotrichum boninense species complex</taxon>
    </lineage>
</organism>
<dbReference type="PANTHER" id="PTHR33048">
    <property type="entry name" value="PTH11-LIKE INTEGRAL MEMBRANE PROTEIN (AFU_ORTHOLOGUE AFUA_5G11245)"/>
    <property type="match status" value="1"/>
</dbReference>
<accession>A0A9P6HV31</accession>
<feature type="transmembrane region" description="Helical" evidence="7">
    <location>
        <begin position="211"/>
        <end position="229"/>
    </location>
</feature>
<keyword evidence="2 7" id="KW-0812">Transmembrane</keyword>
<reference evidence="9" key="1">
    <citation type="submission" date="2020-03" db="EMBL/GenBank/DDBJ databases">
        <authorList>
            <person name="He L."/>
        </authorList>
    </citation>
    <scope>NUCLEOTIDE SEQUENCE</scope>
    <source>
        <strain evidence="9">CkLH20</strain>
    </source>
</reference>
<feature type="transmembrane region" description="Helical" evidence="7">
    <location>
        <begin position="179"/>
        <end position="199"/>
    </location>
</feature>
<feature type="region of interest" description="Disordered" evidence="6">
    <location>
        <begin position="331"/>
        <end position="365"/>
    </location>
</feature>
<evidence type="ECO:0000256" key="4">
    <source>
        <dbReference type="ARBA" id="ARBA00023136"/>
    </source>
</evidence>
<keyword evidence="3 7" id="KW-1133">Transmembrane helix</keyword>
<evidence type="ECO:0000256" key="5">
    <source>
        <dbReference type="ARBA" id="ARBA00038359"/>
    </source>
</evidence>
<keyword evidence="10" id="KW-1185">Reference proteome</keyword>
<dbReference type="OrthoDB" id="5429740at2759"/>
<proteinExistence type="inferred from homology"/>
<feature type="region of interest" description="Disordered" evidence="6">
    <location>
        <begin position="307"/>
        <end position="326"/>
    </location>
</feature>
<name>A0A9P6HV31_9PEZI</name>
<feature type="domain" description="Rhodopsin" evidence="8">
    <location>
        <begin position="35"/>
        <end position="274"/>
    </location>
</feature>
<comment type="caution">
    <text evidence="9">The sequence shown here is derived from an EMBL/GenBank/DDBJ whole genome shotgun (WGS) entry which is preliminary data.</text>
</comment>
<evidence type="ECO:0000256" key="7">
    <source>
        <dbReference type="SAM" id="Phobius"/>
    </source>
</evidence>
<dbReference type="GeneID" id="62169007"/>
<evidence type="ECO:0000256" key="1">
    <source>
        <dbReference type="ARBA" id="ARBA00004141"/>
    </source>
</evidence>
<feature type="transmembrane region" description="Helical" evidence="7">
    <location>
        <begin position="18"/>
        <end position="39"/>
    </location>
</feature>
<evidence type="ECO:0000256" key="3">
    <source>
        <dbReference type="ARBA" id="ARBA00022989"/>
    </source>
</evidence>
<evidence type="ECO:0000256" key="2">
    <source>
        <dbReference type="ARBA" id="ARBA00022692"/>
    </source>
</evidence>
<reference evidence="9" key="2">
    <citation type="submission" date="2020-11" db="EMBL/GenBank/DDBJ databases">
        <title>Whole genome sequencing of Colletotrichum sp.</title>
        <authorList>
            <person name="Li H."/>
        </authorList>
    </citation>
    <scope>NUCLEOTIDE SEQUENCE</scope>
    <source>
        <strain evidence="9">CkLH20</strain>
    </source>
</reference>